<comment type="caution">
    <text evidence="2">The sequence shown here is derived from an EMBL/GenBank/DDBJ whole genome shotgun (WGS) entry which is preliminary data.</text>
</comment>
<proteinExistence type="predicted"/>
<dbReference type="AlphaFoldDB" id="A0A836CK17"/>
<name>A0A836CK17_9STRA</name>
<evidence type="ECO:0000313" key="3">
    <source>
        <dbReference type="Proteomes" id="UP000664859"/>
    </source>
</evidence>
<feature type="region of interest" description="Disordered" evidence="1">
    <location>
        <begin position="1"/>
        <end position="34"/>
    </location>
</feature>
<organism evidence="2 3">
    <name type="scientific">Tribonema minus</name>
    <dbReference type="NCBI Taxonomy" id="303371"/>
    <lineage>
        <taxon>Eukaryota</taxon>
        <taxon>Sar</taxon>
        <taxon>Stramenopiles</taxon>
        <taxon>Ochrophyta</taxon>
        <taxon>PX clade</taxon>
        <taxon>Xanthophyceae</taxon>
        <taxon>Tribonematales</taxon>
        <taxon>Tribonemataceae</taxon>
        <taxon>Tribonema</taxon>
    </lineage>
</organism>
<feature type="region of interest" description="Disordered" evidence="1">
    <location>
        <begin position="104"/>
        <end position="138"/>
    </location>
</feature>
<sequence length="639" mass="66727">MGSGNTGKAAKLGKTAVDAARRRHKQQRSAASTQVPWAAGKALAKAGTTINAELKRLLQLHHDPVERLCAGAAQGGNWYSAGHVLNDANVDPFMRAAFGNGANDVEGADAGDDDDEDDAVNGSAHSASNSGQHNAVSYEEGDGTLRKPITLPLPPQAGAAAHGCVPCLWAAAVVAAWFKLCAATHSWSRLWLSEAAAPPPLPLPQDVLHELAAPPPPPAKLRLAATVAGLRGLPTSSLSLTPLLEALCGGGHGGGAVAQGGGARGGGVLSALGMRERGATADSAGGGSPRTLFDWQAPLRRRTDLRGGHAELGADGGSYREQLPMGTSNTGDLDASKVKADLQQLPQGTQRTQALARFRSQRHMHSIGMAFLNEPMYSTTASFDGLSWQLAVKSAIGVEEQTAGCKLCGKSPGGTLHARLCQAPRVKAHDTIVHNSVKRATQRILRQYIKTGLVDEDYTPFLGSAGPPGSRRMDIVLPADAFPVTGYDDPTRHLPLIVDVTCFEAQVASRAAKTAADPERCCRDQEAAKTTNYSGHYDQNCYKLATLAIGSFGSIGEQGRKLLEAVATEYASRMSVPGGARPKALKGIALARLRSALSAALHMAYSGRVMTHMAESRGGGHMEEDAGEDPEMPFGGGGV</sequence>
<dbReference type="OrthoDB" id="288203at2759"/>
<protein>
    <submittedName>
        <fullName evidence="2">Uncharacterized protein</fullName>
    </submittedName>
</protein>
<gene>
    <name evidence="2" type="ORF">JKP88DRAFT_275490</name>
</gene>
<dbReference type="Proteomes" id="UP000664859">
    <property type="component" value="Unassembled WGS sequence"/>
</dbReference>
<feature type="compositionally biased region" description="Acidic residues" evidence="1">
    <location>
        <begin position="106"/>
        <end position="119"/>
    </location>
</feature>
<feature type="region of interest" description="Disordered" evidence="1">
    <location>
        <begin position="616"/>
        <end position="639"/>
    </location>
</feature>
<reference evidence="2" key="1">
    <citation type="submission" date="2021-02" db="EMBL/GenBank/DDBJ databases">
        <title>First Annotated Genome of the Yellow-green Alga Tribonema minus.</title>
        <authorList>
            <person name="Mahan K.M."/>
        </authorList>
    </citation>
    <scope>NUCLEOTIDE SEQUENCE</scope>
    <source>
        <strain evidence="2">UTEX B ZZ1240</strain>
    </source>
</reference>
<keyword evidence="3" id="KW-1185">Reference proteome</keyword>
<dbReference type="EMBL" id="JAFCMP010000057">
    <property type="protein sequence ID" value="KAG5189027.1"/>
    <property type="molecule type" value="Genomic_DNA"/>
</dbReference>
<accession>A0A836CK17</accession>
<feature type="compositionally biased region" description="Polar residues" evidence="1">
    <location>
        <begin position="123"/>
        <end position="135"/>
    </location>
</feature>
<evidence type="ECO:0000313" key="2">
    <source>
        <dbReference type="EMBL" id="KAG5189027.1"/>
    </source>
</evidence>
<evidence type="ECO:0000256" key="1">
    <source>
        <dbReference type="SAM" id="MobiDB-lite"/>
    </source>
</evidence>